<evidence type="ECO:0000256" key="5">
    <source>
        <dbReference type="ARBA" id="ARBA00022840"/>
    </source>
</evidence>
<dbReference type="PROSITE" id="PS00676">
    <property type="entry name" value="SIGMA54_INTERACT_2"/>
    <property type="match status" value="1"/>
</dbReference>
<sequence>MDDTMRVRVNGVGLGSTPPEPAIANTHKADISLRGLYEISKVLTAPARLETTLANVVKALSSFVRMRRGAITVFGVDGEPDISATTGNVYPSQSDAGRATPQAIIDQIIATARPVIIQDVSKSELFQREVGNVSNDNAVTLTFLGIPVKAQHETLGILSVERANEQPSYVHHNEDLCFLNMVADLVGQVVHLHRLPNIDGQQLVEQQTGPDKPRDQERTASRYPSVKIDGIIGESPAIKRVLEMVPIVARTNSTVLLRGESGTGKEFFAQAIHKLSTRRTKAFIKLNCAALPESVLESELFGHEKGAFTGAIAQRAGRFELANGGTLLLDEIGEISPAFQAKLLRVLQEGELERVGGNRTLKVDVRLICATNKDLETAVVNGEFRADLYYRISVIPIILPPLRARPGDIPRLAEVFLDRFNKENHRELAFAPSALDVVSQCYFPGNVRELENCVRRTATLAGSRTIAPSDFACINGQCLSSLIWKGGGCSQGTNAVAEIARGTMNGGGSPMPARRIAGSAADGWPDSAGDANDPNRPAPGARLTERDRLIAAMEKAGSVQAKAARLLGLTPRQVGYALRRHGIEVKKF</sequence>
<dbReference type="InterPro" id="IPR002078">
    <property type="entry name" value="Sigma_54_int"/>
</dbReference>
<dbReference type="InterPro" id="IPR010113">
    <property type="entry name" value="Nif-specific_regulatory_prot"/>
</dbReference>
<comment type="subunit">
    <text evidence="2 12">Interacts with sigma-54.</text>
</comment>
<dbReference type="InterPro" id="IPR002197">
    <property type="entry name" value="HTH_Fis"/>
</dbReference>
<dbReference type="SUPFAM" id="SSF52540">
    <property type="entry name" value="P-loop containing nucleoside triphosphate hydrolases"/>
    <property type="match status" value="1"/>
</dbReference>
<name>A0ABU8K9Q0_9HYPH</name>
<dbReference type="Gene3D" id="3.40.50.300">
    <property type="entry name" value="P-loop containing nucleotide triphosphate hydrolases"/>
    <property type="match status" value="1"/>
</dbReference>
<dbReference type="RefSeq" id="WP_337092234.1">
    <property type="nucleotide sequence ID" value="NZ_JAPYKO010000003.1"/>
</dbReference>
<gene>
    <name evidence="15" type="primary">nifA</name>
    <name evidence="15" type="ORF">O7A05_06900</name>
</gene>
<evidence type="ECO:0000256" key="2">
    <source>
        <dbReference type="ARBA" id="ARBA00011135"/>
    </source>
</evidence>
<evidence type="ECO:0000256" key="1">
    <source>
        <dbReference type="ARBA" id="ARBA00002167"/>
    </source>
</evidence>
<dbReference type="InterPro" id="IPR058031">
    <property type="entry name" value="AAA_lid_NorR"/>
</dbReference>
<keyword evidence="5" id="KW-0067">ATP-binding</keyword>
<organism evidence="15 16">
    <name type="scientific">Mesorhizobium argentiipisi</name>
    <dbReference type="NCBI Taxonomy" id="3015175"/>
    <lineage>
        <taxon>Bacteria</taxon>
        <taxon>Pseudomonadati</taxon>
        <taxon>Pseudomonadota</taxon>
        <taxon>Alphaproteobacteria</taxon>
        <taxon>Hyphomicrobiales</taxon>
        <taxon>Phyllobacteriaceae</taxon>
        <taxon>Mesorhizobium</taxon>
    </lineage>
</organism>
<dbReference type="Pfam" id="PF00158">
    <property type="entry name" value="Sigma54_activat"/>
    <property type="match status" value="1"/>
</dbReference>
<feature type="domain" description="Sigma-54 factor interaction" evidence="14">
    <location>
        <begin position="231"/>
        <end position="459"/>
    </location>
</feature>
<keyword evidence="9 12" id="KW-0010">Activator</keyword>
<dbReference type="SMART" id="SM00065">
    <property type="entry name" value="GAF"/>
    <property type="match status" value="1"/>
</dbReference>
<dbReference type="EMBL" id="JAPYKO010000003">
    <property type="protein sequence ID" value="MEI9401906.1"/>
    <property type="molecule type" value="Genomic_DNA"/>
</dbReference>
<evidence type="ECO:0000256" key="11">
    <source>
        <dbReference type="ARBA" id="ARBA00023231"/>
    </source>
</evidence>
<keyword evidence="11 12" id="KW-0535">Nitrogen fixation</keyword>
<protein>
    <recommendedName>
        <fullName evidence="3 12">Nif-specific regulatory protein</fullName>
    </recommendedName>
</protein>
<keyword evidence="4" id="KW-0547">Nucleotide-binding</keyword>
<feature type="compositionally biased region" description="Basic and acidic residues" evidence="13">
    <location>
        <begin position="211"/>
        <end position="220"/>
    </location>
</feature>
<dbReference type="InterPro" id="IPR025944">
    <property type="entry name" value="Sigma_54_int_dom_CS"/>
</dbReference>
<keyword evidence="7 12" id="KW-0805">Transcription regulation</keyword>
<dbReference type="Proteomes" id="UP001366503">
    <property type="component" value="Unassembled WGS sequence"/>
</dbReference>
<dbReference type="Gene3D" id="1.10.8.60">
    <property type="match status" value="1"/>
</dbReference>
<dbReference type="Gene3D" id="3.30.450.40">
    <property type="match status" value="1"/>
</dbReference>
<dbReference type="NCBIfam" id="TIGR01817">
    <property type="entry name" value="nifA"/>
    <property type="match status" value="1"/>
</dbReference>
<dbReference type="PROSITE" id="PS50045">
    <property type="entry name" value="SIGMA54_INTERACT_4"/>
    <property type="match status" value="1"/>
</dbReference>
<comment type="caution">
    <text evidence="15">The sequence shown here is derived from an EMBL/GenBank/DDBJ whole genome shotgun (WGS) entry which is preliminary data.</text>
</comment>
<dbReference type="InterPro" id="IPR025662">
    <property type="entry name" value="Sigma_54_int_dom_ATP-bd_1"/>
</dbReference>
<evidence type="ECO:0000256" key="4">
    <source>
        <dbReference type="ARBA" id="ARBA00022741"/>
    </source>
</evidence>
<evidence type="ECO:0000256" key="13">
    <source>
        <dbReference type="SAM" id="MobiDB-lite"/>
    </source>
</evidence>
<dbReference type="Pfam" id="PF01590">
    <property type="entry name" value="GAF"/>
    <property type="match status" value="1"/>
</dbReference>
<feature type="region of interest" description="Disordered" evidence="13">
    <location>
        <begin position="201"/>
        <end position="220"/>
    </location>
</feature>
<dbReference type="InterPro" id="IPR025943">
    <property type="entry name" value="Sigma_54_int_dom_ATP-bd_2"/>
</dbReference>
<dbReference type="PROSITE" id="PS00675">
    <property type="entry name" value="SIGMA54_INTERACT_1"/>
    <property type="match status" value="1"/>
</dbReference>
<keyword evidence="10 12" id="KW-0804">Transcription</keyword>
<evidence type="ECO:0000259" key="14">
    <source>
        <dbReference type="PROSITE" id="PS50045"/>
    </source>
</evidence>
<dbReference type="Pfam" id="PF25601">
    <property type="entry name" value="AAA_lid_14"/>
    <property type="match status" value="1"/>
</dbReference>
<dbReference type="CDD" id="cd00009">
    <property type="entry name" value="AAA"/>
    <property type="match status" value="1"/>
</dbReference>
<dbReference type="PANTHER" id="PTHR32071">
    <property type="entry name" value="TRANSCRIPTIONAL REGULATORY PROTEIN"/>
    <property type="match status" value="1"/>
</dbReference>
<dbReference type="InterPro" id="IPR003018">
    <property type="entry name" value="GAF"/>
</dbReference>
<accession>A0ABU8K9Q0</accession>
<dbReference type="Pfam" id="PF02954">
    <property type="entry name" value="HTH_8"/>
    <property type="match status" value="1"/>
</dbReference>
<dbReference type="SUPFAM" id="SSF55781">
    <property type="entry name" value="GAF domain-like"/>
    <property type="match status" value="1"/>
</dbReference>
<dbReference type="SMART" id="SM00382">
    <property type="entry name" value="AAA"/>
    <property type="match status" value="1"/>
</dbReference>
<dbReference type="PANTHER" id="PTHR32071:SF117">
    <property type="entry name" value="PTS-DEPENDENT DIHYDROXYACETONE KINASE OPERON REGULATORY PROTEIN-RELATED"/>
    <property type="match status" value="1"/>
</dbReference>
<evidence type="ECO:0000313" key="16">
    <source>
        <dbReference type="Proteomes" id="UP001366503"/>
    </source>
</evidence>
<dbReference type="InterPro" id="IPR003593">
    <property type="entry name" value="AAA+_ATPase"/>
</dbReference>
<comment type="function">
    <text evidence="1 12">Required for activation of most nif operons, which are directly involved in nitrogen fixation.</text>
</comment>
<evidence type="ECO:0000256" key="10">
    <source>
        <dbReference type="ARBA" id="ARBA00023163"/>
    </source>
</evidence>
<keyword evidence="8 12" id="KW-0238">DNA-binding</keyword>
<dbReference type="PROSITE" id="PS00688">
    <property type="entry name" value="SIGMA54_INTERACT_3"/>
    <property type="match status" value="1"/>
</dbReference>
<dbReference type="PRINTS" id="PR01590">
    <property type="entry name" value="HTHFIS"/>
</dbReference>
<evidence type="ECO:0000256" key="7">
    <source>
        <dbReference type="ARBA" id="ARBA00023015"/>
    </source>
</evidence>
<evidence type="ECO:0000256" key="12">
    <source>
        <dbReference type="RuleBase" id="RU368029"/>
    </source>
</evidence>
<feature type="region of interest" description="Disordered" evidence="13">
    <location>
        <begin position="519"/>
        <end position="541"/>
    </location>
</feature>
<evidence type="ECO:0000256" key="9">
    <source>
        <dbReference type="ARBA" id="ARBA00023159"/>
    </source>
</evidence>
<reference evidence="15 16" key="1">
    <citation type="submission" date="2022-12" db="EMBL/GenBank/DDBJ databases">
        <authorList>
            <person name="Muema E."/>
        </authorList>
    </citation>
    <scope>NUCLEOTIDE SEQUENCE [LARGE SCALE GENOMIC DNA]</scope>
    <source>
        <strain evidence="16">1330</strain>
    </source>
</reference>
<evidence type="ECO:0000256" key="6">
    <source>
        <dbReference type="ARBA" id="ARBA00023012"/>
    </source>
</evidence>
<evidence type="ECO:0000256" key="3">
    <source>
        <dbReference type="ARBA" id="ARBA00015308"/>
    </source>
</evidence>
<dbReference type="InterPro" id="IPR029016">
    <property type="entry name" value="GAF-like_dom_sf"/>
</dbReference>
<evidence type="ECO:0000313" key="15">
    <source>
        <dbReference type="EMBL" id="MEI9401906.1"/>
    </source>
</evidence>
<dbReference type="InterPro" id="IPR027417">
    <property type="entry name" value="P-loop_NTPase"/>
</dbReference>
<keyword evidence="16" id="KW-1185">Reference proteome</keyword>
<dbReference type="Gene3D" id="1.10.10.60">
    <property type="entry name" value="Homeodomain-like"/>
    <property type="match status" value="1"/>
</dbReference>
<keyword evidence="6 12" id="KW-0902">Two-component regulatory system</keyword>
<proteinExistence type="predicted"/>
<evidence type="ECO:0000256" key="8">
    <source>
        <dbReference type="ARBA" id="ARBA00023125"/>
    </source>
</evidence>